<dbReference type="EMBL" id="JAIWYP010000008">
    <property type="protein sequence ID" value="KAH3787621.1"/>
    <property type="molecule type" value="Genomic_DNA"/>
</dbReference>
<protein>
    <submittedName>
        <fullName evidence="1">Uncharacterized protein</fullName>
    </submittedName>
</protein>
<dbReference type="Proteomes" id="UP000828390">
    <property type="component" value="Unassembled WGS sequence"/>
</dbReference>
<proteinExistence type="predicted"/>
<accession>A0A9D4EXF9</accession>
<comment type="caution">
    <text evidence="1">The sequence shown here is derived from an EMBL/GenBank/DDBJ whole genome shotgun (WGS) entry which is preliminary data.</text>
</comment>
<evidence type="ECO:0000313" key="1">
    <source>
        <dbReference type="EMBL" id="KAH3787621.1"/>
    </source>
</evidence>
<gene>
    <name evidence="1" type="ORF">DPMN_165747</name>
</gene>
<keyword evidence="2" id="KW-1185">Reference proteome</keyword>
<dbReference type="AlphaFoldDB" id="A0A9D4EXF9"/>
<sequence length="57" mass="6429">MEEKKCLTHDALTTFMVESCMIINFRPVFAISPDLDDPVVLTPAMLLTMKRETIPCA</sequence>
<reference evidence="1" key="2">
    <citation type="submission" date="2020-11" db="EMBL/GenBank/DDBJ databases">
        <authorList>
            <person name="McCartney M.A."/>
            <person name="Auch B."/>
            <person name="Kono T."/>
            <person name="Mallez S."/>
            <person name="Becker A."/>
            <person name="Gohl D.M."/>
            <person name="Silverstein K.A.T."/>
            <person name="Koren S."/>
            <person name="Bechman K.B."/>
            <person name="Herman A."/>
            <person name="Abrahante J.E."/>
            <person name="Garbe J."/>
        </authorList>
    </citation>
    <scope>NUCLEOTIDE SEQUENCE</scope>
    <source>
        <strain evidence="1">Duluth1</strain>
        <tissue evidence="1">Whole animal</tissue>
    </source>
</reference>
<evidence type="ECO:0000313" key="2">
    <source>
        <dbReference type="Proteomes" id="UP000828390"/>
    </source>
</evidence>
<name>A0A9D4EXF9_DREPO</name>
<reference evidence="1" key="1">
    <citation type="journal article" date="2019" name="bioRxiv">
        <title>The Genome of the Zebra Mussel, Dreissena polymorpha: A Resource for Invasive Species Research.</title>
        <authorList>
            <person name="McCartney M.A."/>
            <person name="Auch B."/>
            <person name="Kono T."/>
            <person name="Mallez S."/>
            <person name="Zhang Y."/>
            <person name="Obille A."/>
            <person name="Becker A."/>
            <person name="Abrahante J.E."/>
            <person name="Garbe J."/>
            <person name="Badalamenti J.P."/>
            <person name="Herman A."/>
            <person name="Mangelson H."/>
            <person name="Liachko I."/>
            <person name="Sullivan S."/>
            <person name="Sone E.D."/>
            <person name="Koren S."/>
            <person name="Silverstein K.A.T."/>
            <person name="Beckman K.B."/>
            <person name="Gohl D.M."/>
        </authorList>
    </citation>
    <scope>NUCLEOTIDE SEQUENCE</scope>
    <source>
        <strain evidence="1">Duluth1</strain>
        <tissue evidence="1">Whole animal</tissue>
    </source>
</reference>
<organism evidence="1 2">
    <name type="scientific">Dreissena polymorpha</name>
    <name type="common">Zebra mussel</name>
    <name type="synonym">Mytilus polymorpha</name>
    <dbReference type="NCBI Taxonomy" id="45954"/>
    <lineage>
        <taxon>Eukaryota</taxon>
        <taxon>Metazoa</taxon>
        <taxon>Spiralia</taxon>
        <taxon>Lophotrochozoa</taxon>
        <taxon>Mollusca</taxon>
        <taxon>Bivalvia</taxon>
        <taxon>Autobranchia</taxon>
        <taxon>Heteroconchia</taxon>
        <taxon>Euheterodonta</taxon>
        <taxon>Imparidentia</taxon>
        <taxon>Neoheterodontei</taxon>
        <taxon>Myida</taxon>
        <taxon>Dreissenoidea</taxon>
        <taxon>Dreissenidae</taxon>
        <taxon>Dreissena</taxon>
    </lineage>
</organism>